<organism evidence="1 2">
    <name type="scientific">Athelia psychrophila</name>
    <dbReference type="NCBI Taxonomy" id="1759441"/>
    <lineage>
        <taxon>Eukaryota</taxon>
        <taxon>Fungi</taxon>
        <taxon>Dikarya</taxon>
        <taxon>Basidiomycota</taxon>
        <taxon>Agaricomycotina</taxon>
        <taxon>Agaricomycetes</taxon>
        <taxon>Agaricomycetidae</taxon>
        <taxon>Atheliales</taxon>
        <taxon>Atheliaceae</taxon>
        <taxon>Athelia</taxon>
    </lineage>
</organism>
<accession>A0A166H0U5</accession>
<dbReference type="Proteomes" id="UP000076532">
    <property type="component" value="Unassembled WGS sequence"/>
</dbReference>
<evidence type="ECO:0000313" key="1">
    <source>
        <dbReference type="EMBL" id="KZP18366.1"/>
    </source>
</evidence>
<dbReference type="OrthoDB" id="5424058at2759"/>
<sequence>MLGQHGDAILIEIRARQPELVKDFALVTEDVLATEGFQLARFLRPDEGCSMSEVLEQFSLERNMSEAESIAPSLCEVLHRVITRENTEENASSSDLSCMTSSLTGCECYGIPPYKQDFPRLCCNLKRLEGITTGWLAYFFRIQVGVYWILCGVSLVPNLSPSINCTPGPVGNSPN</sequence>
<evidence type="ECO:0000313" key="2">
    <source>
        <dbReference type="Proteomes" id="UP000076532"/>
    </source>
</evidence>
<dbReference type="AlphaFoldDB" id="A0A166H0U5"/>
<name>A0A166H0U5_9AGAM</name>
<reference evidence="1 2" key="1">
    <citation type="journal article" date="2016" name="Mol. Biol. Evol.">
        <title>Comparative Genomics of Early-Diverging Mushroom-Forming Fungi Provides Insights into the Origins of Lignocellulose Decay Capabilities.</title>
        <authorList>
            <person name="Nagy L.G."/>
            <person name="Riley R."/>
            <person name="Tritt A."/>
            <person name="Adam C."/>
            <person name="Daum C."/>
            <person name="Floudas D."/>
            <person name="Sun H."/>
            <person name="Yadav J.S."/>
            <person name="Pangilinan J."/>
            <person name="Larsson K.H."/>
            <person name="Matsuura K."/>
            <person name="Barry K."/>
            <person name="Labutti K."/>
            <person name="Kuo R."/>
            <person name="Ohm R.A."/>
            <person name="Bhattacharya S.S."/>
            <person name="Shirouzu T."/>
            <person name="Yoshinaga Y."/>
            <person name="Martin F.M."/>
            <person name="Grigoriev I.V."/>
            <person name="Hibbett D.S."/>
        </authorList>
    </citation>
    <scope>NUCLEOTIDE SEQUENCE [LARGE SCALE GENOMIC DNA]</scope>
    <source>
        <strain evidence="1 2">CBS 109695</strain>
    </source>
</reference>
<dbReference type="EMBL" id="KV417573">
    <property type="protein sequence ID" value="KZP18366.1"/>
    <property type="molecule type" value="Genomic_DNA"/>
</dbReference>
<proteinExistence type="predicted"/>
<protein>
    <submittedName>
        <fullName evidence="1">Uncharacterized protein</fullName>
    </submittedName>
</protein>
<gene>
    <name evidence="1" type="ORF">FIBSPDRAFT_956350</name>
</gene>
<keyword evidence="2" id="KW-1185">Reference proteome</keyword>